<dbReference type="EMBL" id="JAKGAS010000001">
    <property type="protein sequence ID" value="MCF2947109.1"/>
    <property type="molecule type" value="Genomic_DNA"/>
</dbReference>
<accession>A0ABS9D5L0</accession>
<evidence type="ECO:0008006" key="3">
    <source>
        <dbReference type="Google" id="ProtNLM"/>
    </source>
</evidence>
<gene>
    <name evidence="1" type="ORF">L0668_03255</name>
</gene>
<keyword evidence="2" id="KW-1185">Reference proteome</keyword>
<dbReference type="SUPFAM" id="SSF53850">
    <property type="entry name" value="Periplasmic binding protein-like II"/>
    <property type="match status" value="1"/>
</dbReference>
<organism evidence="1 2">
    <name type="scientific">Paraglaciecola algarum</name>
    <dbReference type="NCBI Taxonomy" id="3050085"/>
    <lineage>
        <taxon>Bacteria</taxon>
        <taxon>Pseudomonadati</taxon>
        <taxon>Pseudomonadota</taxon>
        <taxon>Gammaproteobacteria</taxon>
        <taxon>Alteromonadales</taxon>
        <taxon>Alteromonadaceae</taxon>
        <taxon>Paraglaciecola</taxon>
    </lineage>
</organism>
<dbReference type="RefSeq" id="WP_235310621.1">
    <property type="nucleotide sequence ID" value="NZ_JAKGAS010000001.1"/>
</dbReference>
<proteinExistence type="predicted"/>
<protein>
    <recommendedName>
        <fullName evidence="3">Solute-binding protein family 3/N-terminal domain-containing protein</fullName>
    </recommendedName>
</protein>
<dbReference type="Proteomes" id="UP001521137">
    <property type="component" value="Unassembled WGS sequence"/>
</dbReference>
<evidence type="ECO:0000313" key="2">
    <source>
        <dbReference type="Proteomes" id="UP001521137"/>
    </source>
</evidence>
<sequence length="305" mass="35919">MINFLRTNLLHISYLALAWIFCLVLYPKVVFAEEVTQSKVRKITYPIPETPTHYHVQTNYYLDVLKLALARSDVSYKLEIISIPAMSQSRSSIYIQRGLYDIHWLATSEQRENTLNPIRIPLLKGLLGLRIALINSKNPNLLLEASNIDGLKKLYAAQGHDWIDTKVLLHHGFRVQTSSNTQSLYELIIKGRLDYFPRSMLEVWYEHEFFNHKTLIVDENIAIYYPLVNYFFVRKEDVEMHEQIQLGLLRAIEDGSFQNNFDAYFKQYIEKANLKNRKIYRLQNPFISPKTPMNDPKFWFKLPVE</sequence>
<reference evidence="1 2" key="1">
    <citation type="submission" date="2022-01" db="EMBL/GenBank/DDBJ databases">
        <title>Paraglaciecola sp. G1-23.</title>
        <authorList>
            <person name="Jin M.S."/>
            <person name="Han D.M."/>
            <person name="Kim H.M."/>
            <person name="Jeon C.O."/>
        </authorList>
    </citation>
    <scope>NUCLEOTIDE SEQUENCE [LARGE SCALE GENOMIC DNA]</scope>
    <source>
        <strain evidence="1 2">G1-23</strain>
    </source>
</reference>
<evidence type="ECO:0000313" key="1">
    <source>
        <dbReference type="EMBL" id="MCF2947109.1"/>
    </source>
</evidence>
<name>A0ABS9D5L0_9ALTE</name>
<comment type="caution">
    <text evidence="1">The sequence shown here is derived from an EMBL/GenBank/DDBJ whole genome shotgun (WGS) entry which is preliminary data.</text>
</comment>